<dbReference type="OrthoDB" id="5511599at2759"/>
<dbReference type="InterPro" id="IPR039297">
    <property type="entry name" value="COX7a"/>
</dbReference>
<proteinExistence type="predicted"/>
<dbReference type="GO" id="GO:0005743">
    <property type="term" value="C:mitochondrial inner membrane"/>
    <property type="evidence" value="ECO:0007669"/>
    <property type="project" value="UniProtKB-SubCell"/>
</dbReference>
<evidence type="ECO:0000313" key="6">
    <source>
        <dbReference type="EMBL" id="KAJ2934530.1"/>
    </source>
</evidence>
<organism evidence="6 7">
    <name type="scientific">Candolleomyces eurysporus</name>
    <dbReference type="NCBI Taxonomy" id="2828524"/>
    <lineage>
        <taxon>Eukaryota</taxon>
        <taxon>Fungi</taxon>
        <taxon>Dikarya</taxon>
        <taxon>Basidiomycota</taxon>
        <taxon>Agaricomycotina</taxon>
        <taxon>Agaricomycetes</taxon>
        <taxon>Agaricomycetidae</taxon>
        <taxon>Agaricales</taxon>
        <taxon>Agaricineae</taxon>
        <taxon>Psathyrellaceae</taxon>
        <taxon>Candolleomyces</taxon>
    </lineage>
</organism>
<evidence type="ECO:0000256" key="2">
    <source>
        <dbReference type="ARBA" id="ARBA00022792"/>
    </source>
</evidence>
<dbReference type="AlphaFoldDB" id="A0A9W8JH34"/>
<keyword evidence="5" id="KW-0812">Transmembrane</keyword>
<accession>A0A9W8JH34</accession>
<evidence type="ECO:0000256" key="1">
    <source>
        <dbReference type="ARBA" id="ARBA00004273"/>
    </source>
</evidence>
<reference evidence="6" key="1">
    <citation type="submission" date="2022-06" db="EMBL/GenBank/DDBJ databases">
        <title>Genome Sequence of Candolleomyces eurysporus.</title>
        <authorList>
            <person name="Buettner E."/>
        </authorList>
    </citation>
    <scope>NUCLEOTIDE SEQUENCE</scope>
    <source>
        <strain evidence="6">VTCC 930004</strain>
    </source>
</reference>
<evidence type="ECO:0000256" key="5">
    <source>
        <dbReference type="SAM" id="Phobius"/>
    </source>
</evidence>
<keyword evidence="4 5" id="KW-0472">Membrane</keyword>
<keyword evidence="5" id="KW-1133">Transmembrane helix</keyword>
<evidence type="ECO:0000256" key="4">
    <source>
        <dbReference type="ARBA" id="ARBA00023136"/>
    </source>
</evidence>
<feature type="non-terminal residue" evidence="6">
    <location>
        <position position="1"/>
    </location>
</feature>
<gene>
    <name evidence="6" type="ORF">H1R20_g2553</name>
</gene>
<dbReference type="Pfam" id="PF02238">
    <property type="entry name" value="COX7a"/>
    <property type="match status" value="1"/>
</dbReference>
<feature type="transmembrane region" description="Helical" evidence="5">
    <location>
        <begin position="37"/>
        <end position="61"/>
    </location>
</feature>
<comment type="caution">
    <text evidence="6">The sequence shown here is derived from an EMBL/GenBank/DDBJ whole genome shotgun (WGS) entry which is preliminary data.</text>
</comment>
<evidence type="ECO:0000313" key="7">
    <source>
        <dbReference type="Proteomes" id="UP001140091"/>
    </source>
</evidence>
<keyword evidence="7" id="KW-1185">Reference proteome</keyword>
<keyword evidence="2" id="KW-0999">Mitochondrion inner membrane</keyword>
<evidence type="ECO:0000256" key="3">
    <source>
        <dbReference type="ARBA" id="ARBA00023128"/>
    </source>
</evidence>
<keyword evidence="3" id="KW-0496">Mitochondrion</keyword>
<dbReference type="Proteomes" id="UP001140091">
    <property type="component" value="Unassembled WGS sequence"/>
</dbReference>
<protein>
    <submittedName>
        <fullName evidence="6">Uncharacterized protein</fullName>
    </submittedName>
</protein>
<sequence>MGLFTPLYNLPNHVLEKQKMYQNDARHIILRGPRAKLYVGGFSALFVVGMIGTTLGTYQLVKGKD</sequence>
<comment type="subcellular location">
    <subcellularLocation>
        <location evidence="1">Mitochondrion inner membrane</location>
    </subcellularLocation>
</comment>
<name>A0A9W8JH34_9AGAR</name>
<dbReference type="EMBL" id="JANBPK010000716">
    <property type="protein sequence ID" value="KAJ2934530.1"/>
    <property type="molecule type" value="Genomic_DNA"/>
</dbReference>